<dbReference type="PANTHER" id="PTHR31616">
    <property type="entry name" value="TREHALASE"/>
    <property type="match status" value="1"/>
</dbReference>
<dbReference type="Gene3D" id="1.50.10.10">
    <property type="match status" value="1"/>
</dbReference>
<dbReference type="Pfam" id="PF00107">
    <property type="entry name" value="ADH_zinc_N"/>
    <property type="match status" value="1"/>
</dbReference>
<organism evidence="16 17">
    <name type="scientific">Aspergillus fumigatus</name>
    <name type="common">Neosartorya fumigata</name>
    <dbReference type="NCBI Taxonomy" id="746128"/>
    <lineage>
        <taxon>Eukaryota</taxon>
        <taxon>Fungi</taxon>
        <taxon>Dikarya</taxon>
        <taxon>Ascomycota</taxon>
        <taxon>Pezizomycotina</taxon>
        <taxon>Eurotiomycetes</taxon>
        <taxon>Eurotiomycetidae</taxon>
        <taxon>Eurotiales</taxon>
        <taxon>Aspergillaceae</taxon>
        <taxon>Aspergillus</taxon>
        <taxon>Aspergillus subgen. Fumigati</taxon>
    </lineage>
</organism>
<keyword evidence="9" id="KW-0326">Glycosidase</keyword>
<evidence type="ECO:0000256" key="13">
    <source>
        <dbReference type="RuleBase" id="RU361277"/>
    </source>
</evidence>
<dbReference type="Gene3D" id="3.40.50.720">
    <property type="entry name" value="NAD(P)-binding Rossmann-like Domain"/>
    <property type="match status" value="1"/>
</dbReference>
<dbReference type="PROSITE" id="PS00820">
    <property type="entry name" value="GLUCOAMYLASE"/>
    <property type="match status" value="1"/>
</dbReference>
<comment type="catalytic activity">
    <reaction evidence="1">
        <text>Hydrolysis of terminal (1-&gt;4)-linked alpha-D-glucose residues successively from non-reducing ends of the chains with release of beta-D-glucose.</text>
        <dbReference type="EC" id="3.2.1.3"/>
    </reaction>
</comment>
<dbReference type="AlphaFoldDB" id="A0A9P8NDZ0"/>
<dbReference type="Gene3D" id="3.90.180.10">
    <property type="entry name" value="Medium-chain alcohol dehydrogenases, catalytic domain"/>
    <property type="match status" value="1"/>
</dbReference>
<keyword evidence="13" id="KW-0862">Zinc</keyword>
<dbReference type="InterPro" id="IPR020843">
    <property type="entry name" value="ER"/>
</dbReference>
<evidence type="ECO:0000256" key="9">
    <source>
        <dbReference type="ARBA" id="ARBA00023295"/>
    </source>
</evidence>
<dbReference type="InterPro" id="IPR011613">
    <property type="entry name" value="GH15-like"/>
</dbReference>
<dbReference type="InterPro" id="IPR046966">
    <property type="entry name" value="Glucoamylase_active_site"/>
</dbReference>
<reference evidence="16" key="1">
    <citation type="submission" date="2021-08" db="EMBL/GenBank/DDBJ databases">
        <title>Global Aspergillus fumigatus from environmental and clinical sources.</title>
        <authorList>
            <person name="Barber A."/>
            <person name="Sae-Ong T."/>
        </authorList>
    </citation>
    <scope>NUCLEOTIDE SEQUENCE</scope>
    <source>
        <strain evidence="16">NRZ-2016-071</strain>
    </source>
</reference>
<evidence type="ECO:0000256" key="7">
    <source>
        <dbReference type="ARBA" id="ARBA00023180"/>
    </source>
</evidence>
<evidence type="ECO:0000313" key="16">
    <source>
        <dbReference type="EMBL" id="KAH1901158.1"/>
    </source>
</evidence>
<dbReference type="InterPro" id="IPR013149">
    <property type="entry name" value="ADH-like_C"/>
</dbReference>
<evidence type="ECO:0000256" key="8">
    <source>
        <dbReference type="ARBA" id="ARBA00023277"/>
    </source>
</evidence>
<keyword evidence="13" id="KW-0479">Metal-binding</keyword>
<dbReference type="InterPro" id="IPR002044">
    <property type="entry name" value="CBM20"/>
</dbReference>
<evidence type="ECO:0000256" key="1">
    <source>
        <dbReference type="ARBA" id="ARBA00001863"/>
    </source>
</evidence>
<dbReference type="InterPro" id="IPR013783">
    <property type="entry name" value="Ig-like_fold"/>
</dbReference>
<evidence type="ECO:0000256" key="4">
    <source>
        <dbReference type="ARBA" id="ARBA00022729"/>
    </source>
</evidence>
<comment type="similarity">
    <text evidence="2">Belongs to the glycosyl hydrolase 15 family.</text>
</comment>
<dbReference type="InterPro" id="IPR013154">
    <property type="entry name" value="ADH-like_N"/>
</dbReference>
<dbReference type="SUPFAM" id="SSF49452">
    <property type="entry name" value="Starch-binding domain-like"/>
    <property type="match status" value="1"/>
</dbReference>
<dbReference type="PANTHER" id="PTHR31616:SF12">
    <property type="entry name" value="GLUCOAMYLASE"/>
    <property type="match status" value="1"/>
</dbReference>
<dbReference type="SMART" id="SM01065">
    <property type="entry name" value="CBM_2"/>
    <property type="match status" value="1"/>
</dbReference>
<keyword evidence="4 14" id="KW-0732">Signal</keyword>
<dbReference type="GO" id="GO:0004339">
    <property type="term" value="F:glucan 1,4-alpha-glucosidase activity"/>
    <property type="evidence" value="ECO:0007669"/>
    <property type="project" value="UniProtKB-EC"/>
</dbReference>
<dbReference type="InterPro" id="IPR002328">
    <property type="entry name" value="ADH_Zn_CS"/>
</dbReference>
<dbReference type="Gene3D" id="2.60.40.10">
    <property type="entry name" value="Immunoglobulins"/>
    <property type="match status" value="1"/>
</dbReference>
<evidence type="ECO:0000256" key="11">
    <source>
        <dbReference type="ARBA" id="ARBA00033442"/>
    </source>
</evidence>
<evidence type="ECO:0000256" key="10">
    <source>
        <dbReference type="ARBA" id="ARBA00023326"/>
    </source>
</evidence>
<dbReference type="InterPro" id="IPR012341">
    <property type="entry name" value="6hp_glycosidase-like_sf"/>
</dbReference>
<dbReference type="InterPro" id="IPR036291">
    <property type="entry name" value="NAD(P)-bd_dom_sf"/>
</dbReference>
<evidence type="ECO:0000256" key="14">
    <source>
        <dbReference type="SAM" id="SignalP"/>
    </source>
</evidence>
<keyword evidence="7" id="KW-0325">Glycoprotein</keyword>
<dbReference type="EC" id="3.2.1.3" evidence="3"/>
<comment type="cofactor">
    <cofactor evidence="13">
        <name>Zn(2+)</name>
        <dbReference type="ChEBI" id="CHEBI:29105"/>
    </cofactor>
</comment>
<dbReference type="CDD" id="cd08286">
    <property type="entry name" value="FDH_like_ADH2"/>
    <property type="match status" value="1"/>
</dbReference>
<evidence type="ECO:0000313" key="17">
    <source>
        <dbReference type="Proteomes" id="UP000813423"/>
    </source>
</evidence>
<dbReference type="Pfam" id="PF00686">
    <property type="entry name" value="CBM_20"/>
    <property type="match status" value="1"/>
</dbReference>
<feature type="chain" id="PRO_5040375598" description="glucan 1,4-alpha-glucosidase" evidence="14">
    <location>
        <begin position="24"/>
        <end position="989"/>
    </location>
</feature>
<keyword evidence="6" id="KW-0560">Oxidoreductase</keyword>
<keyword evidence="5" id="KW-0378">Hydrolase</keyword>
<evidence type="ECO:0000256" key="12">
    <source>
        <dbReference type="ARBA" id="ARBA00033473"/>
    </source>
</evidence>
<dbReference type="FunFam" id="1.50.10.10:FF:000018">
    <property type="entry name" value="Glucoamylase"/>
    <property type="match status" value="1"/>
</dbReference>
<evidence type="ECO:0000256" key="3">
    <source>
        <dbReference type="ARBA" id="ARBA00012593"/>
    </source>
</evidence>
<dbReference type="Pfam" id="PF08240">
    <property type="entry name" value="ADH_N"/>
    <property type="match status" value="1"/>
</dbReference>
<gene>
    <name evidence="16" type="ORF">KXV57_007983</name>
</gene>
<protein>
    <recommendedName>
        <fullName evidence="3">glucan 1,4-alpha-glucosidase</fullName>
        <ecNumber evidence="3">3.2.1.3</ecNumber>
    </recommendedName>
    <alternativeName>
        <fullName evidence="12">1,4-alpha-D-glucan glucohydrolase</fullName>
    </alternativeName>
    <alternativeName>
        <fullName evidence="11">Glucan 1,4-alpha-glucosidase</fullName>
    </alternativeName>
</protein>
<comment type="caution">
    <text evidence="16">The sequence shown here is derived from an EMBL/GenBank/DDBJ whole genome shotgun (WGS) entry which is preliminary data.</text>
</comment>
<dbReference type="GO" id="GO:2001070">
    <property type="term" value="F:starch binding"/>
    <property type="evidence" value="ECO:0007669"/>
    <property type="project" value="InterPro"/>
</dbReference>
<evidence type="ECO:0000256" key="5">
    <source>
        <dbReference type="ARBA" id="ARBA00022801"/>
    </source>
</evidence>
<name>A0A9P8NDZ0_ASPFM</name>
<dbReference type="GO" id="GO:0008270">
    <property type="term" value="F:zinc ion binding"/>
    <property type="evidence" value="ECO:0007669"/>
    <property type="project" value="InterPro"/>
</dbReference>
<dbReference type="EMBL" id="JAIBSC010000069">
    <property type="protein sequence ID" value="KAH1901158.1"/>
    <property type="molecule type" value="Genomic_DNA"/>
</dbReference>
<dbReference type="Proteomes" id="UP000813423">
    <property type="component" value="Unassembled WGS sequence"/>
</dbReference>
<sequence>MRFAGIAVGIASVLGHLATPSSAKELAARSPAAANSRLVKEGLFAYESILAALGNTGINAPGTAAGLLIASPTIQNPDYFYTWTRDAALTFKGLVDIFIGGDTFIVVNLDGLETHIQDYISSQAVLQNVSNPSGRLSDGSGLGEPKFEVNFNPYSGGWGRPQRDGPALRAITMLTYIRQLIQQGKQSVASNLIWPVVANDLTYVAQYWNHTGFDLWEEIDGSSFFTTAVQHRAMVEGSAIAQALGKPHAGYDAVAPEILCLLQSYWNESAIISNINVNNGRSGIDLNSVLTSIHTFDPAAGCDDSTFQPCSSKALANHKVYVDSFRSIYGINAGLGPGKAANVGRYAEDVYQGGNPWYLATLAAAEQLYDALYQWKKQGYLTVTQTSLAFFRDFSSTVEPGTYKSNTPTYKSLTDYVRTYADDFFFLVEKYTPSNGSLAEQYDRNTGVPLSANDLTWSYAAFLSTLQRRLNIMPDSWGPSSANPVPTTCSKTTITGTYSAVAPPFPTSTAQCVAAVTVPVTFWLIENTYYGENVYMTGNVSALGDWNASAGYSLNAGLYTSDENLWFATVKGLEPGVTMEYKFYKIEPGNSVTFEGGENRVYAVPTACPVAPQVHALKAVIYTGNNKFSVEDRPIPVILEPTDAIVKVLHTTICGTDLHILQGHVATCTPGRILGHEGVGVIDSLGAAVTNFKAGQTVLISCITSCGTCHDCRRKMPSQCESGGWILGNKIDGTQAEYVRIPHASFSLHALPEGIDPEVAVTLSDTVPTSYECGILNGDIQPGATVAIIGTGPIGLMILQMAKNLFGPAMTVVVGRGQPRLEIANAMGADHTLSVLGGQDEVISAALAVTKERGFDVVIEAVGTVESFAIAQALVGAGGTLASLGVFGESCELRLEKLWHRNICLRTRLVDGVSTPDLLKMVEAGGIDPRFLVSHSIIVLPVGLIPLITVSGFTFDEIHNAYEAFEASSKHGALKVVVTLPEPTMNGLA</sequence>
<dbReference type="Pfam" id="PF00723">
    <property type="entry name" value="Glyco_hydro_15"/>
    <property type="match status" value="1"/>
</dbReference>
<dbReference type="InterPro" id="IPR011032">
    <property type="entry name" value="GroES-like_sf"/>
</dbReference>
<dbReference type="InterPro" id="IPR008928">
    <property type="entry name" value="6-hairpin_glycosidase_sf"/>
</dbReference>
<dbReference type="GO" id="GO:0016491">
    <property type="term" value="F:oxidoreductase activity"/>
    <property type="evidence" value="ECO:0007669"/>
    <property type="project" value="UniProtKB-KW"/>
</dbReference>
<feature type="domain" description="CBM20" evidence="15">
    <location>
        <begin position="512"/>
        <end position="619"/>
    </location>
</feature>
<dbReference type="SUPFAM" id="SSF51735">
    <property type="entry name" value="NAD(P)-binding Rossmann-fold domains"/>
    <property type="match status" value="1"/>
</dbReference>
<dbReference type="CDD" id="cd05811">
    <property type="entry name" value="CBM20_glucoamylase"/>
    <property type="match status" value="1"/>
</dbReference>
<dbReference type="PROSITE" id="PS00059">
    <property type="entry name" value="ADH_ZINC"/>
    <property type="match status" value="1"/>
</dbReference>
<keyword evidence="10" id="KW-0624">Polysaccharide degradation</keyword>
<feature type="signal peptide" evidence="14">
    <location>
        <begin position="1"/>
        <end position="23"/>
    </location>
</feature>
<dbReference type="SMART" id="SM00829">
    <property type="entry name" value="PKS_ER"/>
    <property type="match status" value="1"/>
</dbReference>
<evidence type="ECO:0000259" key="15">
    <source>
        <dbReference type="PROSITE" id="PS51166"/>
    </source>
</evidence>
<evidence type="ECO:0000256" key="2">
    <source>
        <dbReference type="ARBA" id="ARBA00006188"/>
    </source>
</evidence>
<accession>A0A9P8NDZ0</accession>
<comment type="similarity">
    <text evidence="13">Belongs to the zinc-containing alcohol dehydrogenase family.</text>
</comment>
<evidence type="ECO:0000256" key="6">
    <source>
        <dbReference type="ARBA" id="ARBA00023002"/>
    </source>
</evidence>
<dbReference type="SUPFAM" id="SSF48208">
    <property type="entry name" value="Six-hairpin glycosidases"/>
    <property type="match status" value="1"/>
</dbReference>
<dbReference type="GO" id="GO:0000272">
    <property type="term" value="P:polysaccharide catabolic process"/>
    <property type="evidence" value="ECO:0007669"/>
    <property type="project" value="UniProtKB-KW"/>
</dbReference>
<dbReference type="InterPro" id="IPR034836">
    <property type="entry name" value="CBM20_glucoamylase"/>
</dbReference>
<proteinExistence type="inferred from homology"/>
<keyword evidence="8" id="KW-0119">Carbohydrate metabolism</keyword>
<dbReference type="PRINTS" id="PR00736">
    <property type="entry name" value="GLHYDRLASE15"/>
</dbReference>
<dbReference type="InterPro" id="IPR000165">
    <property type="entry name" value="Glucoamylase"/>
</dbReference>
<dbReference type="GO" id="GO:0000324">
    <property type="term" value="C:fungal-type vacuole"/>
    <property type="evidence" value="ECO:0007669"/>
    <property type="project" value="TreeGrafter"/>
</dbReference>
<dbReference type="InterPro" id="IPR013784">
    <property type="entry name" value="Carb-bd-like_fold"/>
</dbReference>
<dbReference type="SUPFAM" id="SSF50129">
    <property type="entry name" value="GroES-like"/>
    <property type="match status" value="1"/>
</dbReference>
<dbReference type="PROSITE" id="PS51166">
    <property type="entry name" value="CBM20"/>
    <property type="match status" value="1"/>
</dbReference>